<keyword evidence="5" id="KW-0804">Transcription</keyword>
<dbReference type="GO" id="GO:0140566">
    <property type="term" value="F:histone reader activity"/>
    <property type="evidence" value="ECO:0007669"/>
    <property type="project" value="InterPro"/>
</dbReference>
<proteinExistence type="predicted"/>
<gene>
    <name evidence="7" type="ORF">CEURO_LOCUS15506</name>
</gene>
<dbReference type="InterPro" id="IPR013083">
    <property type="entry name" value="Znf_RING/FYVE/PHD"/>
</dbReference>
<evidence type="ECO:0000259" key="6">
    <source>
        <dbReference type="Pfam" id="PF23121"/>
    </source>
</evidence>
<evidence type="ECO:0000256" key="4">
    <source>
        <dbReference type="ARBA" id="ARBA00023015"/>
    </source>
</evidence>
<dbReference type="GO" id="GO:0034244">
    <property type="term" value="P:negative regulation of transcription elongation by RNA polymerase II"/>
    <property type="evidence" value="ECO:0007669"/>
    <property type="project" value="InterPro"/>
</dbReference>
<dbReference type="Gene3D" id="3.30.40.10">
    <property type="entry name" value="Zinc/RING finger domain, C3HC4 (zinc finger)"/>
    <property type="match status" value="1"/>
</dbReference>
<dbReference type="CDD" id="cd15489">
    <property type="entry name" value="PHD_SF"/>
    <property type="match status" value="1"/>
</dbReference>
<evidence type="ECO:0000256" key="2">
    <source>
        <dbReference type="ARBA" id="ARBA00022771"/>
    </source>
</evidence>
<dbReference type="OrthoDB" id="1932206at2759"/>
<evidence type="ECO:0000256" key="3">
    <source>
        <dbReference type="ARBA" id="ARBA00022833"/>
    </source>
</evidence>
<keyword evidence="3" id="KW-0862">Zinc</keyword>
<sequence length="314" mass="35712">MARSPGHLSSGVTICLQCGDQGFNNAFVFCVKCLEFAVHRYCLDTIPETFDEFVRWVCDECKVKDPNKLLVQNPEGNHNVSKKAKENRDESFMISQQMREECAKIDLAKASKLAGDSSVGEVHEGEKHHTTSMLVGEDGRSNGSCVEYFDRSTQDHQPSGGRPVSEIIWEGCFKICNKDYEIFDGLVAHLSVKASEKVYKEATLFPPMLKLEMLPKAAVWPNSFRTSGPTDQNIALYFFPANAKCEWSFDYLVEILMQEELAMKTTLTNAELLVFTSQELPLQYWRFQGKYYLWGVFRGTPSRNSDIPPSKRRR</sequence>
<dbReference type="SUPFAM" id="SSF57903">
    <property type="entry name" value="FYVE/PHD zinc finger"/>
    <property type="match status" value="1"/>
</dbReference>
<name>A0A9P0ZHU4_CUSEU</name>
<dbReference type="PROSITE" id="PS01359">
    <property type="entry name" value="ZF_PHD_1"/>
    <property type="match status" value="1"/>
</dbReference>
<dbReference type="Pfam" id="PF23121">
    <property type="entry name" value="SPOC_AIPP2"/>
    <property type="match status" value="1"/>
</dbReference>
<dbReference type="EMBL" id="CAMAPE010000038">
    <property type="protein sequence ID" value="CAH9101705.1"/>
    <property type="molecule type" value="Genomic_DNA"/>
</dbReference>
<protein>
    <recommendedName>
        <fullName evidence="6">AIPP2-like SPOC-like domain-containing protein</fullName>
    </recommendedName>
</protein>
<keyword evidence="4" id="KW-0805">Transcription regulation</keyword>
<keyword evidence="1" id="KW-0479">Metal-binding</keyword>
<dbReference type="PANTHER" id="PTHR33304:SF18">
    <property type="entry name" value="CHROMATIN REGULATOR PHD FAMILY-RELATED"/>
    <property type="match status" value="1"/>
</dbReference>
<dbReference type="InterPro" id="IPR049914">
    <property type="entry name" value="PHD1-3/5-6"/>
</dbReference>
<keyword evidence="8" id="KW-1185">Reference proteome</keyword>
<dbReference type="InterPro" id="IPR056280">
    <property type="entry name" value="AIPP2-like_SPOC"/>
</dbReference>
<organism evidence="7 8">
    <name type="scientific">Cuscuta europaea</name>
    <name type="common">European dodder</name>
    <dbReference type="NCBI Taxonomy" id="41803"/>
    <lineage>
        <taxon>Eukaryota</taxon>
        <taxon>Viridiplantae</taxon>
        <taxon>Streptophyta</taxon>
        <taxon>Embryophyta</taxon>
        <taxon>Tracheophyta</taxon>
        <taxon>Spermatophyta</taxon>
        <taxon>Magnoliopsida</taxon>
        <taxon>eudicotyledons</taxon>
        <taxon>Gunneridae</taxon>
        <taxon>Pentapetalae</taxon>
        <taxon>asterids</taxon>
        <taxon>lamiids</taxon>
        <taxon>Solanales</taxon>
        <taxon>Convolvulaceae</taxon>
        <taxon>Cuscuteae</taxon>
        <taxon>Cuscuta</taxon>
        <taxon>Cuscuta subgen. Cuscuta</taxon>
    </lineage>
</organism>
<reference evidence="7" key="1">
    <citation type="submission" date="2022-07" db="EMBL/GenBank/DDBJ databases">
        <authorList>
            <person name="Macas J."/>
            <person name="Novak P."/>
            <person name="Neumann P."/>
        </authorList>
    </citation>
    <scope>NUCLEOTIDE SEQUENCE</scope>
</reference>
<comment type="caution">
    <text evidence="7">The sequence shown here is derived from an EMBL/GenBank/DDBJ whole genome shotgun (WGS) entry which is preliminary data.</text>
</comment>
<dbReference type="GO" id="GO:0008270">
    <property type="term" value="F:zinc ion binding"/>
    <property type="evidence" value="ECO:0007669"/>
    <property type="project" value="UniProtKB-KW"/>
</dbReference>
<dbReference type="InterPro" id="IPR011011">
    <property type="entry name" value="Znf_FYVE_PHD"/>
</dbReference>
<keyword evidence="2" id="KW-0863">Zinc-finger</keyword>
<evidence type="ECO:0000256" key="1">
    <source>
        <dbReference type="ARBA" id="ARBA00022723"/>
    </source>
</evidence>
<evidence type="ECO:0000256" key="5">
    <source>
        <dbReference type="ARBA" id="ARBA00023163"/>
    </source>
</evidence>
<dbReference type="Proteomes" id="UP001152484">
    <property type="component" value="Unassembled WGS sequence"/>
</dbReference>
<evidence type="ECO:0000313" key="8">
    <source>
        <dbReference type="Proteomes" id="UP001152484"/>
    </source>
</evidence>
<dbReference type="InterPro" id="IPR019786">
    <property type="entry name" value="Zinc_finger_PHD-type_CS"/>
</dbReference>
<dbReference type="PANTHER" id="PTHR33304">
    <property type="match status" value="1"/>
</dbReference>
<dbReference type="AlphaFoldDB" id="A0A9P0ZHU4"/>
<evidence type="ECO:0000313" key="7">
    <source>
        <dbReference type="EMBL" id="CAH9101705.1"/>
    </source>
</evidence>
<feature type="domain" description="AIPP2-like SPOC-like" evidence="6">
    <location>
        <begin position="169"/>
        <end position="297"/>
    </location>
</feature>
<accession>A0A9P0ZHU4</accession>